<evidence type="ECO:0000256" key="3">
    <source>
        <dbReference type="ARBA" id="ARBA00022538"/>
    </source>
</evidence>
<evidence type="ECO:0000259" key="13">
    <source>
        <dbReference type="Pfam" id="PF00520"/>
    </source>
</evidence>
<evidence type="ECO:0000256" key="12">
    <source>
        <dbReference type="SAM" id="Phobius"/>
    </source>
</evidence>
<comment type="subcellular location">
    <subcellularLocation>
        <location evidence="1">Membrane</location>
        <topology evidence="1">Multi-pass membrane protein</topology>
    </subcellularLocation>
</comment>
<dbReference type="AlphaFoldDB" id="A0AAD2DCK6"/>
<evidence type="ECO:0000256" key="11">
    <source>
        <dbReference type="SAM" id="MobiDB-lite"/>
    </source>
</evidence>
<dbReference type="SUPFAM" id="SSF81324">
    <property type="entry name" value="Voltage-gated potassium channels"/>
    <property type="match status" value="1"/>
</dbReference>
<feature type="domain" description="Ion transport" evidence="13">
    <location>
        <begin position="175"/>
        <end position="387"/>
    </location>
</feature>
<keyword evidence="3" id="KW-0633">Potassium transport</keyword>
<dbReference type="InterPro" id="IPR027359">
    <property type="entry name" value="Volt_channel_dom_sf"/>
</dbReference>
<keyword evidence="6" id="KW-0630">Potassium</keyword>
<dbReference type="InterPro" id="IPR047871">
    <property type="entry name" value="K_chnl_Slo-like"/>
</dbReference>
<keyword evidence="4 12" id="KW-0812">Transmembrane</keyword>
<keyword evidence="8" id="KW-0406">Ion transport</keyword>
<evidence type="ECO:0000313" key="16">
    <source>
        <dbReference type="Proteomes" id="UP001295684"/>
    </source>
</evidence>
<dbReference type="PANTHER" id="PTHR10027">
    <property type="entry name" value="CALCIUM-ACTIVATED POTASSIUM CHANNEL ALPHA CHAIN"/>
    <property type="match status" value="1"/>
</dbReference>
<comment type="caution">
    <text evidence="15">The sequence shown here is derived from an EMBL/GenBank/DDBJ whole genome shotgun (WGS) entry which is preliminary data.</text>
</comment>
<protein>
    <submittedName>
        <fullName evidence="15">Uncharacterized protein</fullName>
    </submittedName>
</protein>
<organism evidence="15 16">
    <name type="scientific">Euplotes crassus</name>
    <dbReference type="NCBI Taxonomy" id="5936"/>
    <lineage>
        <taxon>Eukaryota</taxon>
        <taxon>Sar</taxon>
        <taxon>Alveolata</taxon>
        <taxon>Ciliophora</taxon>
        <taxon>Intramacronucleata</taxon>
        <taxon>Spirotrichea</taxon>
        <taxon>Hypotrichia</taxon>
        <taxon>Euplotida</taxon>
        <taxon>Euplotidae</taxon>
        <taxon>Moneuplotes</taxon>
    </lineage>
</organism>
<keyword evidence="5" id="KW-0631">Potassium channel</keyword>
<feature type="transmembrane region" description="Helical" evidence="12">
    <location>
        <begin position="349"/>
        <end position="367"/>
    </location>
</feature>
<feature type="transmembrane region" description="Helical" evidence="12">
    <location>
        <begin position="205"/>
        <end position="225"/>
    </location>
</feature>
<dbReference type="Pfam" id="PF22614">
    <property type="entry name" value="Slo-like_RCK"/>
    <property type="match status" value="1"/>
</dbReference>
<evidence type="ECO:0000313" key="15">
    <source>
        <dbReference type="EMBL" id="CAI2387773.1"/>
    </source>
</evidence>
<dbReference type="Gene3D" id="1.10.287.70">
    <property type="match status" value="1"/>
</dbReference>
<dbReference type="Gene3D" id="3.40.50.720">
    <property type="entry name" value="NAD(P)-binding Rossmann-like Domain"/>
    <property type="match status" value="1"/>
</dbReference>
<feature type="transmembrane region" description="Helical" evidence="12">
    <location>
        <begin position="169"/>
        <end position="193"/>
    </location>
</feature>
<feature type="region of interest" description="Disordered" evidence="11">
    <location>
        <begin position="804"/>
        <end position="824"/>
    </location>
</feature>
<keyword evidence="7 12" id="KW-1133">Transmembrane helix</keyword>
<evidence type="ECO:0000256" key="7">
    <source>
        <dbReference type="ARBA" id="ARBA00022989"/>
    </source>
</evidence>
<dbReference type="Pfam" id="PF00520">
    <property type="entry name" value="Ion_trans"/>
    <property type="match status" value="1"/>
</dbReference>
<dbReference type="InterPro" id="IPR003148">
    <property type="entry name" value="RCK_N"/>
</dbReference>
<dbReference type="PRINTS" id="PR00169">
    <property type="entry name" value="KCHANNEL"/>
</dbReference>
<keyword evidence="9 12" id="KW-0472">Membrane</keyword>
<dbReference type="Proteomes" id="UP001295684">
    <property type="component" value="Unassembled WGS sequence"/>
</dbReference>
<feature type="region of interest" description="Disordered" evidence="11">
    <location>
        <begin position="1"/>
        <end position="25"/>
    </location>
</feature>
<dbReference type="InterPro" id="IPR005821">
    <property type="entry name" value="Ion_trans_dom"/>
</dbReference>
<feature type="transmembrane region" description="Helical" evidence="12">
    <location>
        <begin position="311"/>
        <end position="329"/>
    </location>
</feature>
<evidence type="ECO:0000256" key="4">
    <source>
        <dbReference type="ARBA" id="ARBA00022692"/>
    </source>
</evidence>
<feature type="compositionally biased region" description="Basic and acidic residues" evidence="11">
    <location>
        <begin position="805"/>
        <end position="816"/>
    </location>
</feature>
<evidence type="ECO:0000259" key="14">
    <source>
        <dbReference type="Pfam" id="PF22614"/>
    </source>
</evidence>
<evidence type="ECO:0000256" key="10">
    <source>
        <dbReference type="ARBA" id="ARBA00023303"/>
    </source>
</evidence>
<evidence type="ECO:0000256" key="9">
    <source>
        <dbReference type="ARBA" id="ARBA00023136"/>
    </source>
</evidence>
<dbReference type="PANTHER" id="PTHR10027:SF10">
    <property type="entry name" value="SLOWPOKE 2, ISOFORM D"/>
    <property type="match status" value="1"/>
</dbReference>
<evidence type="ECO:0000256" key="5">
    <source>
        <dbReference type="ARBA" id="ARBA00022826"/>
    </source>
</evidence>
<feature type="transmembrane region" description="Helical" evidence="12">
    <location>
        <begin position="374"/>
        <end position="391"/>
    </location>
</feature>
<keyword evidence="10" id="KW-0407">Ion channel</keyword>
<dbReference type="GO" id="GO:0016020">
    <property type="term" value="C:membrane"/>
    <property type="evidence" value="ECO:0007669"/>
    <property type="project" value="UniProtKB-SubCell"/>
</dbReference>
<reference evidence="15" key="1">
    <citation type="submission" date="2023-07" db="EMBL/GenBank/DDBJ databases">
        <authorList>
            <consortium name="AG Swart"/>
            <person name="Singh M."/>
            <person name="Singh A."/>
            <person name="Seah K."/>
            <person name="Emmerich C."/>
        </authorList>
    </citation>
    <scope>NUCLEOTIDE SEQUENCE</scope>
    <source>
        <strain evidence="15">DP1</strain>
    </source>
</reference>
<accession>A0AAD2DCK6</accession>
<keyword evidence="2" id="KW-0813">Transport</keyword>
<dbReference type="GO" id="GO:0005267">
    <property type="term" value="F:potassium channel activity"/>
    <property type="evidence" value="ECO:0007669"/>
    <property type="project" value="UniProtKB-KW"/>
</dbReference>
<evidence type="ECO:0000256" key="1">
    <source>
        <dbReference type="ARBA" id="ARBA00004141"/>
    </source>
</evidence>
<dbReference type="Gene3D" id="1.20.120.350">
    <property type="entry name" value="Voltage-gated potassium channels. Chain C"/>
    <property type="match status" value="1"/>
</dbReference>
<feature type="domain" description="RCK N-terminal" evidence="14">
    <location>
        <begin position="893"/>
        <end position="1002"/>
    </location>
</feature>
<proteinExistence type="predicted"/>
<evidence type="ECO:0000256" key="8">
    <source>
        <dbReference type="ARBA" id="ARBA00023065"/>
    </source>
</evidence>
<gene>
    <name evidence="15" type="ORF">ECRASSUSDP1_LOCUS29407</name>
</gene>
<name>A0AAD2DCK6_EUPCR</name>
<evidence type="ECO:0000256" key="6">
    <source>
        <dbReference type="ARBA" id="ARBA00022958"/>
    </source>
</evidence>
<evidence type="ECO:0000256" key="2">
    <source>
        <dbReference type="ARBA" id="ARBA00022448"/>
    </source>
</evidence>
<dbReference type="EMBL" id="CAMPGE010030260">
    <property type="protein sequence ID" value="CAI2387773.1"/>
    <property type="molecule type" value="Genomic_DNA"/>
</dbReference>
<keyword evidence="16" id="KW-1185">Reference proteome</keyword>
<sequence>MKKTKFGNLVKKNEDGLSSEDSSEDMNLKKITQAFGEAKNQRSDNKVPKNSEEILSYLPREQQILRRYERNNTQKIEEMEKVSQFRPRITSYIGIPTPHSAKPKKSLTSTLKDEEHLVSCKHIRKQNYQITESEKGLDKVRQRNQRNYIEMITEFKNEEIKKSQNKEKLWIGILVTFTIIQCCMNVTACLLYIISDYSEDDYINYAELGIAFFFAMEMAGSFYFYPSPKIRFFISIDTWVDFCTIMPEFLSVFLSSSNTNSVSFLRILRILKIMRIVKFKKTLKKIQLKKVQEELTLDSQVETLSRLKKQLIMLIISLFATLFICSGIITVMEQSFEKSMSEPLKFIDSFYYVVITATTIGYGDIYPTRSQSRIIVAIILIIIFMIFGDQISKIIAIMKDSDKYDIKYNMKSHTILVGNRCFSIITPFLHDALRNAEHEESKILIIDDVSMTDRMEKLLDYEAFQGRVYFLSVRNGITHKTFIKCCANKASSIFIISDPYSISGEDQDKKGLFMKTYLRNNGVNCPIYIQLSLYDDKYLENFITKNEITSNQSMYDDQIDDEEDEADDIKSACSYSGRKLVSPLPTVSNKPDFISAICYRKFKFNLLAQSMFSQGLLPFVTCFLIDSPIQLSEIHKREPQLSSVDKELSIPNKLCKLYNRSLEYNLYIIDLPFMCENFVFEDAVKKIDLLETHPLFVSTGTKLKLIGLIEHDVDENNLTIDSCTPRNLYAPFGSIISYSHKGIYICNNPKITSWLEKKSDSERLLRETMKNDKDRKKKNKISHFDNNALDKEESIAFSRIQTRVRNQERSQRDLPRSKTSTAKRAGNILIEDPHSNQKDKFLFGDDEPSEIELEEAKQPILELIKNLIVDKHSYFNQIKEDVLWAGTDLSGRINKHIVILGYVEGLDYFIDAVRRESDIPIIICDIVQKIEPIKRVINRFEYVYQYVDEPRDVNCINKLNISAAHHVLIVSNITKETEGLDIDAILLASYIQEWYPNVKMTVEFQNENSIKMIETSLFSNYYIDTTKLYSMSFMSGRVLNSSLFLDIGSKLKTNPLQLKFLNDLFYNVIDESNILALKINEDLDGREYQSVYEEFLDDEITPLLCLGVFTSRFTTPIQDYLDKFLEVEPEYHEFKMKRSNASMMGYNSCENSKEMPLDEDDQEDYNFLINTLSVFLLNPTKDYILKQGDILYCLGSINNDKIQPKIQSTIIKTLRAYSSPTFKPPQNPANPDPSQEQNLCHKSIEKVLSELESRLLSNDSHFSH</sequence>